<accession>A0ABQ1TT52</accession>
<feature type="signal peptide" evidence="1">
    <location>
        <begin position="1"/>
        <end position="20"/>
    </location>
</feature>
<name>A0ABQ1TT52_9BACT</name>
<evidence type="ECO:0000256" key="1">
    <source>
        <dbReference type="SAM" id="SignalP"/>
    </source>
</evidence>
<evidence type="ECO:0008006" key="4">
    <source>
        <dbReference type="Google" id="ProtNLM"/>
    </source>
</evidence>
<evidence type="ECO:0000313" key="3">
    <source>
        <dbReference type="Proteomes" id="UP000632273"/>
    </source>
</evidence>
<evidence type="ECO:0000313" key="2">
    <source>
        <dbReference type="EMBL" id="GGF00422.1"/>
    </source>
</evidence>
<protein>
    <recommendedName>
        <fullName evidence="4">SH3 domain-containing protein</fullName>
    </recommendedName>
</protein>
<dbReference type="RefSeq" id="WP_188811474.1">
    <property type="nucleotide sequence ID" value="NZ_BMHT01000002.1"/>
</dbReference>
<feature type="chain" id="PRO_5046340140" description="SH3 domain-containing protein" evidence="1">
    <location>
        <begin position="21"/>
        <end position="96"/>
    </location>
</feature>
<organism evidence="2 3">
    <name type="scientific">Hymenobacter cavernae</name>
    <dbReference type="NCBI Taxonomy" id="2044852"/>
    <lineage>
        <taxon>Bacteria</taxon>
        <taxon>Pseudomonadati</taxon>
        <taxon>Bacteroidota</taxon>
        <taxon>Cytophagia</taxon>
        <taxon>Cytophagales</taxon>
        <taxon>Hymenobacteraceae</taxon>
        <taxon>Hymenobacter</taxon>
    </lineage>
</organism>
<keyword evidence="3" id="KW-1185">Reference proteome</keyword>
<comment type="caution">
    <text evidence="2">The sequence shown here is derived from an EMBL/GenBank/DDBJ whole genome shotgun (WGS) entry which is preliminary data.</text>
</comment>
<dbReference type="EMBL" id="BMHT01000002">
    <property type="protein sequence ID" value="GGF00422.1"/>
    <property type="molecule type" value="Genomic_DNA"/>
</dbReference>
<sequence>MKRLILCLFALAPLASCSTAEIGSNSRANRTPVAHNSIVECGLYNGMTKESTVLATLGSGTQVQVTDTVDQYFVKARLTKDGKTLSGYMYRTCFAQ</sequence>
<reference evidence="3" key="1">
    <citation type="journal article" date="2019" name="Int. J. Syst. Evol. Microbiol.">
        <title>The Global Catalogue of Microorganisms (GCM) 10K type strain sequencing project: providing services to taxonomists for standard genome sequencing and annotation.</title>
        <authorList>
            <consortium name="The Broad Institute Genomics Platform"/>
            <consortium name="The Broad Institute Genome Sequencing Center for Infectious Disease"/>
            <person name="Wu L."/>
            <person name="Ma J."/>
        </authorList>
    </citation>
    <scope>NUCLEOTIDE SEQUENCE [LARGE SCALE GENOMIC DNA]</scope>
    <source>
        <strain evidence="3">CGMCC 1.15197</strain>
    </source>
</reference>
<proteinExistence type="predicted"/>
<keyword evidence="1" id="KW-0732">Signal</keyword>
<gene>
    <name evidence="2" type="ORF">GCM10011383_09100</name>
</gene>
<dbReference type="Proteomes" id="UP000632273">
    <property type="component" value="Unassembled WGS sequence"/>
</dbReference>